<evidence type="ECO:0000313" key="2">
    <source>
        <dbReference type="EMBL" id="SEJ02501.1"/>
    </source>
</evidence>
<feature type="compositionally biased region" description="Basic and acidic residues" evidence="1">
    <location>
        <begin position="49"/>
        <end position="60"/>
    </location>
</feature>
<keyword evidence="3" id="KW-1185">Reference proteome</keyword>
<proteinExistence type="predicted"/>
<gene>
    <name evidence="2" type="ORF">SAMN05444007_103157</name>
</gene>
<protein>
    <submittedName>
        <fullName evidence="2">Uncharacterized protein</fullName>
    </submittedName>
</protein>
<accession>A0A1H6VD55</accession>
<dbReference type="RefSeq" id="WP_092363461.1">
    <property type="nucleotide sequence ID" value="NZ_BMGV01000003.1"/>
</dbReference>
<dbReference type="Proteomes" id="UP000199379">
    <property type="component" value="Unassembled WGS sequence"/>
</dbReference>
<dbReference type="AlphaFoldDB" id="A0A1H6VD55"/>
<sequence>MFDMVFRTTGLRWMHSTDLDDMAEAVLDGDHRRTSGPGKTDRIGAASGKGRDDRDRPARR</sequence>
<evidence type="ECO:0000313" key="3">
    <source>
        <dbReference type="Proteomes" id="UP000199379"/>
    </source>
</evidence>
<dbReference type="EMBL" id="FNYD01000003">
    <property type="protein sequence ID" value="SEJ02501.1"/>
    <property type="molecule type" value="Genomic_DNA"/>
</dbReference>
<evidence type="ECO:0000256" key="1">
    <source>
        <dbReference type="SAM" id="MobiDB-lite"/>
    </source>
</evidence>
<organism evidence="2 3">
    <name type="scientific">Cribrihabitans marinus</name>
    <dbReference type="NCBI Taxonomy" id="1227549"/>
    <lineage>
        <taxon>Bacteria</taxon>
        <taxon>Pseudomonadati</taxon>
        <taxon>Pseudomonadota</taxon>
        <taxon>Alphaproteobacteria</taxon>
        <taxon>Rhodobacterales</taxon>
        <taxon>Paracoccaceae</taxon>
        <taxon>Cribrihabitans</taxon>
    </lineage>
</organism>
<name>A0A1H6VD55_9RHOB</name>
<dbReference type="STRING" id="1227549.SAMN05444007_103157"/>
<feature type="region of interest" description="Disordered" evidence="1">
    <location>
        <begin position="28"/>
        <end position="60"/>
    </location>
</feature>
<reference evidence="2 3" key="1">
    <citation type="submission" date="2016-10" db="EMBL/GenBank/DDBJ databases">
        <authorList>
            <person name="de Groot N.N."/>
        </authorList>
    </citation>
    <scope>NUCLEOTIDE SEQUENCE [LARGE SCALE GENOMIC DNA]</scope>
    <source>
        <strain evidence="2 3">DSM 29340</strain>
    </source>
</reference>